<gene>
    <name evidence="2" type="ORF">SAMN04489742_2107</name>
</gene>
<dbReference type="OrthoDB" id="4404499at2"/>
<dbReference type="InterPro" id="IPR036388">
    <property type="entry name" value="WH-like_DNA-bd_sf"/>
</dbReference>
<evidence type="ECO:0000313" key="2">
    <source>
        <dbReference type="EMBL" id="SDQ68076.1"/>
    </source>
</evidence>
<dbReference type="PANTHER" id="PTHR33164">
    <property type="entry name" value="TRANSCRIPTIONAL REGULATOR, MARR FAMILY"/>
    <property type="match status" value="1"/>
</dbReference>
<dbReference type="SUPFAM" id="SSF46785">
    <property type="entry name" value="Winged helix' DNA-binding domain"/>
    <property type="match status" value="1"/>
</dbReference>
<dbReference type="Gene3D" id="1.10.10.10">
    <property type="entry name" value="Winged helix-like DNA-binding domain superfamily/Winged helix DNA-binding domain"/>
    <property type="match status" value="1"/>
</dbReference>
<evidence type="ECO:0000259" key="1">
    <source>
        <dbReference type="PROSITE" id="PS50995"/>
    </source>
</evidence>
<accession>A0A1H1CWX9</accession>
<dbReference type="Proteomes" id="UP000181917">
    <property type="component" value="Unassembled WGS sequence"/>
</dbReference>
<keyword evidence="2" id="KW-0238">DNA-binding</keyword>
<dbReference type="GO" id="GO:0003700">
    <property type="term" value="F:DNA-binding transcription factor activity"/>
    <property type="evidence" value="ECO:0007669"/>
    <property type="project" value="InterPro"/>
</dbReference>
<dbReference type="PANTHER" id="PTHR33164:SF57">
    <property type="entry name" value="MARR-FAMILY TRANSCRIPTIONAL REGULATOR"/>
    <property type="match status" value="1"/>
</dbReference>
<evidence type="ECO:0000313" key="3">
    <source>
        <dbReference type="Proteomes" id="UP000181917"/>
    </source>
</evidence>
<feature type="domain" description="HTH marR-type" evidence="1">
    <location>
        <begin position="40"/>
        <end position="174"/>
    </location>
</feature>
<organism evidence="2 3">
    <name type="scientific">Crystallibacter crystallopoietes</name>
    <dbReference type="NCBI Taxonomy" id="37928"/>
    <lineage>
        <taxon>Bacteria</taxon>
        <taxon>Bacillati</taxon>
        <taxon>Actinomycetota</taxon>
        <taxon>Actinomycetes</taxon>
        <taxon>Micrococcales</taxon>
        <taxon>Micrococcaceae</taxon>
        <taxon>Crystallibacter</taxon>
    </lineage>
</organism>
<dbReference type="GO" id="GO:0006950">
    <property type="term" value="P:response to stress"/>
    <property type="evidence" value="ECO:0007669"/>
    <property type="project" value="TreeGrafter"/>
</dbReference>
<dbReference type="GO" id="GO:0003677">
    <property type="term" value="F:DNA binding"/>
    <property type="evidence" value="ECO:0007669"/>
    <property type="project" value="UniProtKB-KW"/>
</dbReference>
<dbReference type="InterPro" id="IPR000835">
    <property type="entry name" value="HTH_MarR-typ"/>
</dbReference>
<reference evidence="2 3" key="1">
    <citation type="submission" date="2016-10" db="EMBL/GenBank/DDBJ databases">
        <authorList>
            <person name="de Groot N.N."/>
        </authorList>
    </citation>
    <scope>NUCLEOTIDE SEQUENCE [LARGE SCALE GENOMIC DNA]</scope>
    <source>
        <strain evidence="2 3">DSM 20117</strain>
    </source>
</reference>
<dbReference type="InterPro" id="IPR036390">
    <property type="entry name" value="WH_DNA-bd_sf"/>
</dbReference>
<protein>
    <submittedName>
        <fullName evidence="2">DNA-binding transcriptional regulator, MarR family</fullName>
    </submittedName>
</protein>
<dbReference type="AlphaFoldDB" id="A0A1H1CWX9"/>
<proteinExistence type="predicted"/>
<keyword evidence="3" id="KW-1185">Reference proteome</keyword>
<sequence length="185" mass="20771">MPLDHTDSERRDPRQITAVEYGRMADAYARAVAPAADQLSLGLGLRLVRASGAFVKAAEIEVQRPLKLNWSYFSTIYVISVFKSLEARTIARFTGLTRQAVSIVLAGMEKAGLVIRSSGNQEDGRLVSIRFTDQGEETASRSVQDQLRFSEKWFSVLDRDERAELNRLLEKLLEKGPQQAGRRDQ</sequence>
<dbReference type="PROSITE" id="PS50995">
    <property type="entry name" value="HTH_MARR_2"/>
    <property type="match status" value="1"/>
</dbReference>
<dbReference type="InterPro" id="IPR039422">
    <property type="entry name" value="MarR/SlyA-like"/>
</dbReference>
<name>A0A1H1CWX9_9MICC</name>
<dbReference type="EMBL" id="FNKH01000002">
    <property type="protein sequence ID" value="SDQ68076.1"/>
    <property type="molecule type" value="Genomic_DNA"/>
</dbReference>
<dbReference type="STRING" id="37928.SAMN04489742_2107"/>
<dbReference type="SMART" id="SM00347">
    <property type="entry name" value="HTH_MARR"/>
    <property type="match status" value="1"/>
</dbReference>
<dbReference type="Pfam" id="PF12802">
    <property type="entry name" value="MarR_2"/>
    <property type="match status" value="1"/>
</dbReference>